<evidence type="ECO:0000256" key="4">
    <source>
        <dbReference type="ARBA" id="ARBA00022801"/>
    </source>
</evidence>
<name>L0DLY9_SINAD</name>
<gene>
    <name evidence="9" type="ordered locus">Sinac_6173</name>
</gene>
<evidence type="ECO:0000256" key="3">
    <source>
        <dbReference type="ARBA" id="ARBA00022722"/>
    </source>
</evidence>
<evidence type="ECO:0000313" key="10">
    <source>
        <dbReference type="Proteomes" id="UP000010798"/>
    </source>
</evidence>
<dbReference type="HOGENOM" id="CLU_009736_5_2_0"/>
<keyword evidence="3" id="KW-0540">Nuclease</keyword>
<dbReference type="STRING" id="886293.Sinac_6173"/>
<keyword evidence="5 9" id="KW-0269">Exonuclease</keyword>
<dbReference type="InterPro" id="IPR003156">
    <property type="entry name" value="DHHA1_dom"/>
</dbReference>
<dbReference type="InterPro" id="IPR001667">
    <property type="entry name" value="DDH_dom"/>
</dbReference>
<feature type="domain" description="RecJ OB" evidence="8">
    <location>
        <begin position="466"/>
        <end position="573"/>
    </location>
</feature>
<dbReference type="eggNOG" id="COG0608">
    <property type="taxonomic scope" value="Bacteria"/>
</dbReference>
<evidence type="ECO:0000256" key="5">
    <source>
        <dbReference type="ARBA" id="ARBA00022839"/>
    </source>
</evidence>
<reference evidence="9 10" key="1">
    <citation type="submission" date="2012-02" db="EMBL/GenBank/DDBJ databases">
        <title>Complete sequence of chromosome of Singulisphaera acidiphila DSM 18658.</title>
        <authorList>
            <consortium name="US DOE Joint Genome Institute (JGI-PGF)"/>
            <person name="Lucas S."/>
            <person name="Copeland A."/>
            <person name="Lapidus A."/>
            <person name="Glavina del Rio T."/>
            <person name="Dalin E."/>
            <person name="Tice H."/>
            <person name="Bruce D."/>
            <person name="Goodwin L."/>
            <person name="Pitluck S."/>
            <person name="Peters L."/>
            <person name="Ovchinnikova G."/>
            <person name="Chertkov O."/>
            <person name="Kyrpides N."/>
            <person name="Mavromatis K."/>
            <person name="Ivanova N."/>
            <person name="Brettin T."/>
            <person name="Detter J.C."/>
            <person name="Han C."/>
            <person name="Larimer F."/>
            <person name="Land M."/>
            <person name="Hauser L."/>
            <person name="Markowitz V."/>
            <person name="Cheng J.-F."/>
            <person name="Hugenholtz P."/>
            <person name="Woyke T."/>
            <person name="Wu D."/>
            <person name="Tindall B."/>
            <person name="Pomrenke H."/>
            <person name="Brambilla E."/>
            <person name="Klenk H.-P."/>
            <person name="Eisen J.A."/>
        </authorList>
    </citation>
    <scope>NUCLEOTIDE SEQUENCE [LARGE SCALE GENOMIC DNA]</scope>
    <source>
        <strain evidence="10">ATCC BAA-1392 / DSM 18658 / VKM B-2454 / MOB10</strain>
    </source>
</reference>
<protein>
    <recommendedName>
        <fullName evidence="2">Single-stranded-DNA-specific exonuclease RecJ</fullName>
    </recommendedName>
</protein>
<evidence type="ECO:0000256" key="1">
    <source>
        <dbReference type="ARBA" id="ARBA00005915"/>
    </source>
</evidence>
<sequence length="588" mass="63815">MSTRWRLRPHDSERTAALGRDAGIPPLVAQLLLNRGIEEPTVALAFLESRLGTLHDPESLPGVVDAADRIIKAVRAQKKVVIYGDYDVDGVCGTSILWACLRLAGAKNVDYYIPHRVDEGYGVNADALRRLATESRAELIITVDCGISAVNEARLARELGVEFIVTDHHTIGNELPEADVVVHPRLAGSLYPFGDLCGAAVAFKLAWQIAKVFGDGKKASPHLRDFLVRSLSLVAMATVADVVPLNGENRILVRHGLAGMFGEPTVGLRALMEVSGCLGKRKLTAGNIGFNMGPRINAAGRLERAMKAVEMLTTDDTVLAREIAEELDRCNKDRQELEHRIVAEAHQMITEQGGLGSRGAIVLGRVGWHPGVIGIVASRLVEVYHRPAIVVALGDEVGQGSARSIPGLDLYQAIHQCSDGLTSFGGHAAAAGLRLPVAQFAQFAERFELHCRETLTAEQLRKAITIDAEVPLAMLTTKVVEALEMLEPHGMGNPRPLLLASGVRLLGEPRVVGERKNHLQLRLMQGSVVVKAIAWNMADRAKSLAANTLCSFVFHPSINEWNGRREVQLEVKDFQLDEASEHAQPQTA</sequence>
<dbReference type="NCBIfam" id="TIGR00644">
    <property type="entry name" value="recJ"/>
    <property type="match status" value="1"/>
</dbReference>
<dbReference type="Gene3D" id="2.40.50.460">
    <property type="match status" value="1"/>
</dbReference>
<organism evidence="9 10">
    <name type="scientific">Singulisphaera acidiphila (strain ATCC BAA-1392 / DSM 18658 / VKM B-2454 / MOB10)</name>
    <dbReference type="NCBI Taxonomy" id="886293"/>
    <lineage>
        <taxon>Bacteria</taxon>
        <taxon>Pseudomonadati</taxon>
        <taxon>Planctomycetota</taxon>
        <taxon>Planctomycetia</taxon>
        <taxon>Isosphaerales</taxon>
        <taxon>Isosphaeraceae</taxon>
        <taxon>Singulisphaera</taxon>
    </lineage>
</organism>
<dbReference type="InterPro" id="IPR038763">
    <property type="entry name" value="DHH_sf"/>
</dbReference>
<keyword evidence="4" id="KW-0378">Hydrolase</keyword>
<evidence type="ECO:0000259" key="6">
    <source>
        <dbReference type="Pfam" id="PF01368"/>
    </source>
</evidence>
<dbReference type="AlphaFoldDB" id="L0DLY9"/>
<dbReference type="Proteomes" id="UP000010798">
    <property type="component" value="Chromosome"/>
</dbReference>
<dbReference type="Pfam" id="PF02272">
    <property type="entry name" value="DHHA1"/>
    <property type="match status" value="1"/>
</dbReference>
<dbReference type="InterPro" id="IPR051673">
    <property type="entry name" value="SSDNA_exonuclease_RecJ"/>
</dbReference>
<evidence type="ECO:0000259" key="7">
    <source>
        <dbReference type="Pfam" id="PF02272"/>
    </source>
</evidence>
<dbReference type="Pfam" id="PF17768">
    <property type="entry name" value="RecJ_OB"/>
    <property type="match status" value="1"/>
</dbReference>
<dbReference type="KEGG" id="saci:Sinac_6173"/>
<accession>L0DLY9</accession>
<dbReference type="RefSeq" id="WP_015249358.1">
    <property type="nucleotide sequence ID" value="NC_019892.1"/>
</dbReference>
<dbReference type="GO" id="GO:0006310">
    <property type="term" value="P:DNA recombination"/>
    <property type="evidence" value="ECO:0007669"/>
    <property type="project" value="InterPro"/>
</dbReference>
<dbReference type="PANTHER" id="PTHR30255">
    <property type="entry name" value="SINGLE-STRANDED-DNA-SPECIFIC EXONUCLEASE RECJ"/>
    <property type="match status" value="1"/>
</dbReference>
<dbReference type="SUPFAM" id="SSF64182">
    <property type="entry name" value="DHH phosphoesterases"/>
    <property type="match status" value="1"/>
</dbReference>
<dbReference type="OrthoDB" id="9809852at2"/>
<dbReference type="Gene3D" id="3.90.1640.30">
    <property type="match status" value="1"/>
</dbReference>
<dbReference type="GO" id="GO:0006281">
    <property type="term" value="P:DNA repair"/>
    <property type="evidence" value="ECO:0007669"/>
    <property type="project" value="InterPro"/>
</dbReference>
<evidence type="ECO:0000259" key="8">
    <source>
        <dbReference type="Pfam" id="PF17768"/>
    </source>
</evidence>
<evidence type="ECO:0000256" key="2">
    <source>
        <dbReference type="ARBA" id="ARBA00019841"/>
    </source>
</evidence>
<feature type="domain" description="DDH" evidence="6">
    <location>
        <begin position="79"/>
        <end position="211"/>
    </location>
</feature>
<dbReference type="GO" id="GO:0003676">
    <property type="term" value="F:nucleic acid binding"/>
    <property type="evidence" value="ECO:0007669"/>
    <property type="project" value="InterPro"/>
</dbReference>
<comment type="similarity">
    <text evidence="1">Belongs to the RecJ family.</text>
</comment>
<dbReference type="InterPro" id="IPR041122">
    <property type="entry name" value="RecJ_OB"/>
</dbReference>
<keyword evidence="10" id="KW-1185">Reference proteome</keyword>
<feature type="domain" description="DHHA1" evidence="7">
    <location>
        <begin position="365"/>
        <end position="448"/>
    </location>
</feature>
<dbReference type="InterPro" id="IPR004610">
    <property type="entry name" value="RecJ"/>
</dbReference>
<evidence type="ECO:0000313" key="9">
    <source>
        <dbReference type="EMBL" id="AGA30272.1"/>
    </source>
</evidence>
<dbReference type="GO" id="GO:0008409">
    <property type="term" value="F:5'-3' exonuclease activity"/>
    <property type="evidence" value="ECO:0007669"/>
    <property type="project" value="InterPro"/>
</dbReference>
<dbReference type="PANTHER" id="PTHR30255:SF2">
    <property type="entry name" value="SINGLE-STRANDED-DNA-SPECIFIC EXONUCLEASE RECJ"/>
    <property type="match status" value="1"/>
</dbReference>
<dbReference type="Pfam" id="PF01368">
    <property type="entry name" value="DHH"/>
    <property type="match status" value="1"/>
</dbReference>
<proteinExistence type="inferred from homology"/>
<dbReference type="EMBL" id="CP003364">
    <property type="protein sequence ID" value="AGA30272.1"/>
    <property type="molecule type" value="Genomic_DNA"/>
</dbReference>